<protein>
    <submittedName>
        <fullName evidence="1">Uncharacterized protein</fullName>
    </submittedName>
</protein>
<evidence type="ECO:0000313" key="2">
    <source>
        <dbReference type="Proteomes" id="UP000494256"/>
    </source>
</evidence>
<evidence type="ECO:0000313" key="1">
    <source>
        <dbReference type="EMBL" id="CAB3249472.1"/>
    </source>
</evidence>
<proteinExistence type="predicted"/>
<name>A0A8S1ASM4_ARCPL</name>
<accession>A0A8S1ASM4</accession>
<sequence length="71" mass="7761">MTVSTKVTPVADHKKNVFPFPPSNCLPGQHKRTGGTRTTFAYVMDKTKALLRPTVRASAILVSIVINANEH</sequence>
<gene>
    <name evidence="1" type="ORF">APLA_LOCUS12913</name>
</gene>
<dbReference type="Proteomes" id="UP000494256">
    <property type="component" value="Unassembled WGS sequence"/>
</dbReference>
<reference evidence="1 2" key="1">
    <citation type="submission" date="2020-04" db="EMBL/GenBank/DDBJ databases">
        <authorList>
            <person name="Wallbank WR R."/>
            <person name="Pardo Diaz C."/>
            <person name="Kozak K."/>
            <person name="Martin S."/>
            <person name="Jiggins C."/>
            <person name="Moest M."/>
            <person name="Warren A I."/>
            <person name="Byers J.R.P. K."/>
            <person name="Montejo-Kovacevich G."/>
            <person name="Yen C E."/>
        </authorList>
    </citation>
    <scope>NUCLEOTIDE SEQUENCE [LARGE SCALE GENOMIC DNA]</scope>
</reference>
<comment type="caution">
    <text evidence="1">The sequence shown here is derived from an EMBL/GenBank/DDBJ whole genome shotgun (WGS) entry which is preliminary data.</text>
</comment>
<dbReference type="EMBL" id="CADEBD010000344">
    <property type="protein sequence ID" value="CAB3249472.1"/>
    <property type="molecule type" value="Genomic_DNA"/>
</dbReference>
<dbReference type="OrthoDB" id="10039931at2759"/>
<dbReference type="AlphaFoldDB" id="A0A8S1ASM4"/>
<organism evidence="1 2">
    <name type="scientific">Arctia plantaginis</name>
    <name type="common">Wood tiger moth</name>
    <name type="synonym">Phalaena plantaginis</name>
    <dbReference type="NCBI Taxonomy" id="874455"/>
    <lineage>
        <taxon>Eukaryota</taxon>
        <taxon>Metazoa</taxon>
        <taxon>Ecdysozoa</taxon>
        <taxon>Arthropoda</taxon>
        <taxon>Hexapoda</taxon>
        <taxon>Insecta</taxon>
        <taxon>Pterygota</taxon>
        <taxon>Neoptera</taxon>
        <taxon>Endopterygota</taxon>
        <taxon>Lepidoptera</taxon>
        <taxon>Glossata</taxon>
        <taxon>Ditrysia</taxon>
        <taxon>Noctuoidea</taxon>
        <taxon>Erebidae</taxon>
        <taxon>Arctiinae</taxon>
        <taxon>Arctia</taxon>
    </lineage>
</organism>